<feature type="non-terminal residue" evidence="2">
    <location>
        <position position="219"/>
    </location>
</feature>
<dbReference type="EMBL" id="BMAR01000016">
    <property type="protein sequence ID" value="GFR46996.1"/>
    <property type="molecule type" value="Genomic_DNA"/>
</dbReference>
<name>A0AAD3DWC2_9CHLO</name>
<keyword evidence="3" id="KW-1185">Reference proteome</keyword>
<evidence type="ECO:0000256" key="1">
    <source>
        <dbReference type="SAM" id="MobiDB-lite"/>
    </source>
</evidence>
<dbReference type="AlphaFoldDB" id="A0AAD3DWC2"/>
<organism evidence="2 3">
    <name type="scientific">Astrephomene gubernaculifera</name>
    <dbReference type="NCBI Taxonomy" id="47775"/>
    <lineage>
        <taxon>Eukaryota</taxon>
        <taxon>Viridiplantae</taxon>
        <taxon>Chlorophyta</taxon>
        <taxon>core chlorophytes</taxon>
        <taxon>Chlorophyceae</taxon>
        <taxon>CS clade</taxon>
        <taxon>Chlamydomonadales</taxon>
        <taxon>Astrephomenaceae</taxon>
        <taxon>Astrephomene</taxon>
    </lineage>
</organism>
<accession>A0AAD3DWC2</accession>
<evidence type="ECO:0000313" key="3">
    <source>
        <dbReference type="Proteomes" id="UP001054857"/>
    </source>
</evidence>
<feature type="compositionally biased region" description="Gly residues" evidence="1">
    <location>
        <begin position="122"/>
        <end position="131"/>
    </location>
</feature>
<protein>
    <submittedName>
        <fullName evidence="2">Uncharacterized protein</fullName>
    </submittedName>
</protein>
<feature type="region of interest" description="Disordered" evidence="1">
    <location>
        <begin position="105"/>
        <end position="145"/>
    </location>
</feature>
<evidence type="ECO:0000313" key="2">
    <source>
        <dbReference type="EMBL" id="GFR46996.1"/>
    </source>
</evidence>
<gene>
    <name evidence="2" type="ORF">Agub_g8650</name>
</gene>
<proteinExistence type="predicted"/>
<dbReference type="Proteomes" id="UP001054857">
    <property type="component" value="Unassembled WGS sequence"/>
</dbReference>
<comment type="caution">
    <text evidence="2">The sequence shown here is derived from an EMBL/GenBank/DDBJ whole genome shotgun (WGS) entry which is preliminary data.</text>
</comment>
<reference evidence="2 3" key="1">
    <citation type="journal article" date="2021" name="Sci. Rep.">
        <title>Genome sequencing of the multicellular alga Astrephomene provides insights into convergent evolution of germ-soma differentiation.</title>
        <authorList>
            <person name="Yamashita S."/>
            <person name="Yamamoto K."/>
            <person name="Matsuzaki R."/>
            <person name="Suzuki S."/>
            <person name="Yamaguchi H."/>
            <person name="Hirooka S."/>
            <person name="Minakuchi Y."/>
            <person name="Miyagishima S."/>
            <person name="Kawachi M."/>
            <person name="Toyoda A."/>
            <person name="Nozaki H."/>
        </authorList>
    </citation>
    <scope>NUCLEOTIDE SEQUENCE [LARGE SCALE GENOMIC DNA]</scope>
    <source>
        <strain evidence="2 3">NIES-4017</strain>
    </source>
</reference>
<sequence>MDAQLSALGQQLAEDANNLVAEHCADGLEAFYSCVKSGWTNRTVDGSADATVCAEDDGTLASVREGTARLHASLSSRLSAGMELFQEVCTATIFKPPVRASTPKLDAVSLPDDGGCSTSSSSGGGGGGGGARAAPGGSSGAGEDEAQLVSRIAGMRRELGRVDERCAALRAELQRVDRHIASSGDAGDYRSLAATASSNKAAIQSIVGAALELQRLIER</sequence>